<dbReference type="SMART" id="SM00409">
    <property type="entry name" value="IG"/>
    <property type="match status" value="3"/>
</dbReference>
<feature type="domain" description="Ig-like" evidence="1">
    <location>
        <begin position="20"/>
        <end position="149"/>
    </location>
</feature>
<feature type="domain" description="Ig-like" evidence="1">
    <location>
        <begin position="271"/>
        <end position="380"/>
    </location>
</feature>
<organism evidence="2 3">
    <name type="scientific">Diploptera punctata</name>
    <name type="common">Pacific beetle cockroach</name>
    <dbReference type="NCBI Taxonomy" id="6984"/>
    <lineage>
        <taxon>Eukaryota</taxon>
        <taxon>Metazoa</taxon>
        <taxon>Ecdysozoa</taxon>
        <taxon>Arthropoda</taxon>
        <taxon>Hexapoda</taxon>
        <taxon>Insecta</taxon>
        <taxon>Pterygota</taxon>
        <taxon>Neoptera</taxon>
        <taxon>Polyneoptera</taxon>
        <taxon>Dictyoptera</taxon>
        <taxon>Blattodea</taxon>
        <taxon>Blaberoidea</taxon>
        <taxon>Blaberidae</taxon>
        <taxon>Diplopterinae</taxon>
        <taxon>Diploptera</taxon>
    </lineage>
</organism>
<dbReference type="InterPro" id="IPR003598">
    <property type="entry name" value="Ig_sub2"/>
</dbReference>
<proteinExistence type="predicted"/>
<dbReference type="CDD" id="cd00096">
    <property type="entry name" value="Ig"/>
    <property type="match status" value="2"/>
</dbReference>
<dbReference type="SUPFAM" id="SSF48726">
    <property type="entry name" value="Immunoglobulin"/>
    <property type="match status" value="2"/>
</dbReference>
<dbReference type="InterPro" id="IPR013106">
    <property type="entry name" value="Ig_V-set"/>
</dbReference>
<evidence type="ECO:0000313" key="2">
    <source>
        <dbReference type="EMBL" id="KAJ9576144.1"/>
    </source>
</evidence>
<keyword evidence="3" id="KW-1185">Reference proteome</keyword>
<dbReference type="Gene3D" id="2.60.40.10">
    <property type="entry name" value="Immunoglobulins"/>
    <property type="match status" value="3"/>
</dbReference>
<feature type="domain" description="Ig-like" evidence="1">
    <location>
        <begin position="167"/>
        <end position="258"/>
    </location>
</feature>
<dbReference type="Proteomes" id="UP001233999">
    <property type="component" value="Unassembled WGS sequence"/>
</dbReference>
<name>A0AAD7Z8Y6_DIPPU</name>
<dbReference type="PROSITE" id="PS50835">
    <property type="entry name" value="IG_LIKE"/>
    <property type="match status" value="3"/>
</dbReference>
<dbReference type="SMART" id="SM00408">
    <property type="entry name" value="IGc2"/>
    <property type="match status" value="2"/>
</dbReference>
<dbReference type="InterPro" id="IPR013783">
    <property type="entry name" value="Ig-like_fold"/>
</dbReference>
<accession>A0AAD7Z8Y6</accession>
<dbReference type="InterPro" id="IPR036179">
    <property type="entry name" value="Ig-like_dom_sf"/>
</dbReference>
<sequence>GGRNLAVNLENANEYPFSSPVFKMLAYRITLLSTILLGVGALHINKIKAPEHAVIGDTVTLTCDYDLEGGKLYLVKWYHDNVEFYWYRASDGSWAFPEKDMTVDLSTSDERQVTLQNVSKSLSGKYICEVSLDEPQYTSHRATHQLTISKGTGSRIKDLKLMLPQVVQAGDAFAVLECMYEVVGVHLDSIKWYKDLTHFYTFQPGHPPIKESRPLPGIRVDLPSSNDKQVALYNINVDTAGSYKCEVTTDTQPQESLSAEGKLTVFNPKFPELQIPIVSLPADVYIGDRTATLQCNYDLKGEKLYLMRWYKDNQEIYQFRPDSTPQQNVFSHQPVNIDKIASDSKQLVITNITQDSAGLYHCQVETDAPSLKSLKSKQVQLNIQDSAGSRTLQKPKLLVPETVRVGNKLITLKCDYNLHGERLYSVQWFKNSIEIFRFMPSSTPQKIALPIPGINID</sequence>
<reference evidence="2" key="2">
    <citation type="submission" date="2023-05" db="EMBL/GenBank/DDBJ databases">
        <authorList>
            <person name="Fouks B."/>
        </authorList>
    </citation>
    <scope>NUCLEOTIDE SEQUENCE</scope>
    <source>
        <strain evidence="2">Stay&amp;Tobe</strain>
        <tissue evidence="2">Testes</tissue>
    </source>
</reference>
<dbReference type="InterPro" id="IPR003599">
    <property type="entry name" value="Ig_sub"/>
</dbReference>
<dbReference type="Pfam" id="PF13895">
    <property type="entry name" value="Ig_2"/>
    <property type="match status" value="1"/>
</dbReference>
<dbReference type="InterPro" id="IPR007110">
    <property type="entry name" value="Ig-like_dom"/>
</dbReference>
<comment type="caution">
    <text evidence="2">The sequence shown here is derived from an EMBL/GenBank/DDBJ whole genome shotgun (WGS) entry which is preliminary data.</text>
</comment>
<protein>
    <recommendedName>
        <fullName evidence="1">Ig-like domain-containing protein</fullName>
    </recommendedName>
</protein>
<evidence type="ECO:0000259" key="1">
    <source>
        <dbReference type="PROSITE" id="PS50835"/>
    </source>
</evidence>
<dbReference type="AlphaFoldDB" id="A0AAD7Z8Y6"/>
<dbReference type="EMBL" id="JASPKZ010009807">
    <property type="protein sequence ID" value="KAJ9576144.1"/>
    <property type="molecule type" value="Genomic_DNA"/>
</dbReference>
<feature type="non-terminal residue" evidence="2">
    <location>
        <position position="1"/>
    </location>
</feature>
<evidence type="ECO:0000313" key="3">
    <source>
        <dbReference type="Proteomes" id="UP001233999"/>
    </source>
</evidence>
<reference evidence="2" key="1">
    <citation type="journal article" date="2023" name="IScience">
        <title>Live-bearing cockroach genome reveals convergent evolutionary mechanisms linked to viviparity in insects and beyond.</title>
        <authorList>
            <person name="Fouks B."/>
            <person name="Harrison M.C."/>
            <person name="Mikhailova A.A."/>
            <person name="Marchal E."/>
            <person name="English S."/>
            <person name="Carruthers M."/>
            <person name="Jennings E.C."/>
            <person name="Chiamaka E.L."/>
            <person name="Frigard R.A."/>
            <person name="Pippel M."/>
            <person name="Attardo G.M."/>
            <person name="Benoit J.B."/>
            <person name="Bornberg-Bauer E."/>
            <person name="Tobe S.S."/>
        </authorList>
    </citation>
    <scope>NUCLEOTIDE SEQUENCE</scope>
    <source>
        <strain evidence="2">Stay&amp;Tobe</strain>
    </source>
</reference>
<gene>
    <name evidence="2" type="ORF">L9F63_006966</name>
</gene>
<dbReference type="Pfam" id="PF07686">
    <property type="entry name" value="V-set"/>
    <property type="match status" value="1"/>
</dbReference>
<dbReference type="PANTHER" id="PTHR21261">
    <property type="entry name" value="BEAT PROTEIN"/>
    <property type="match status" value="1"/>
</dbReference>
<feature type="non-terminal residue" evidence="2">
    <location>
        <position position="457"/>
    </location>
</feature>
<dbReference type="PANTHER" id="PTHR21261:SF15">
    <property type="entry name" value="BEATEN PATH IIIA, ISOFORM D-RELATED"/>
    <property type="match status" value="1"/>
</dbReference>